<organism evidence="2">
    <name type="scientific">Anguilla anguilla</name>
    <name type="common">European freshwater eel</name>
    <name type="synonym">Muraena anguilla</name>
    <dbReference type="NCBI Taxonomy" id="7936"/>
    <lineage>
        <taxon>Eukaryota</taxon>
        <taxon>Metazoa</taxon>
        <taxon>Chordata</taxon>
        <taxon>Craniata</taxon>
        <taxon>Vertebrata</taxon>
        <taxon>Euteleostomi</taxon>
        <taxon>Actinopterygii</taxon>
        <taxon>Neopterygii</taxon>
        <taxon>Teleostei</taxon>
        <taxon>Anguilliformes</taxon>
        <taxon>Anguillidae</taxon>
        <taxon>Anguilla</taxon>
    </lineage>
</organism>
<evidence type="ECO:0000256" key="1">
    <source>
        <dbReference type="SAM" id="SignalP"/>
    </source>
</evidence>
<feature type="signal peptide" evidence="1">
    <location>
        <begin position="1"/>
        <end position="15"/>
    </location>
</feature>
<sequence length="43" mass="4757">MVWLRAVRLLAICSSKILVPHTEQVLNKENDLNKVGVSSHCPG</sequence>
<keyword evidence="1" id="KW-0732">Signal</keyword>
<protein>
    <submittedName>
        <fullName evidence="2">Uncharacterized protein</fullName>
    </submittedName>
</protein>
<proteinExistence type="predicted"/>
<dbReference type="AlphaFoldDB" id="A0A0E9R7B9"/>
<evidence type="ECO:0000313" key="2">
    <source>
        <dbReference type="EMBL" id="JAH24682.1"/>
    </source>
</evidence>
<feature type="chain" id="PRO_5012068162" evidence="1">
    <location>
        <begin position="16"/>
        <end position="43"/>
    </location>
</feature>
<reference evidence="2" key="1">
    <citation type="submission" date="2014-11" db="EMBL/GenBank/DDBJ databases">
        <authorList>
            <person name="Amaro Gonzalez C."/>
        </authorList>
    </citation>
    <scope>NUCLEOTIDE SEQUENCE</scope>
</reference>
<name>A0A0E9R7B9_ANGAN</name>
<reference evidence="2" key="2">
    <citation type="journal article" date="2015" name="Fish Shellfish Immunol.">
        <title>Early steps in the European eel (Anguilla anguilla)-Vibrio vulnificus interaction in the gills: Role of the RtxA13 toxin.</title>
        <authorList>
            <person name="Callol A."/>
            <person name="Pajuelo D."/>
            <person name="Ebbesson L."/>
            <person name="Teles M."/>
            <person name="MacKenzie S."/>
            <person name="Amaro C."/>
        </authorList>
    </citation>
    <scope>NUCLEOTIDE SEQUENCE</scope>
</reference>
<accession>A0A0E9R7B9</accession>
<dbReference type="EMBL" id="GBXM01083895">
    <property type="protein sequence ID" value="JAH24682.1"/>
    <property type="molecule type" value="Transcribed_RNA"/>
</dbReference>